<dbReference type="GO" id="GO:0000902">
    <property type="term" value="P:cell morphogenesis"/>
    <property type="evidence" value="ECO:0007669"/>
    <property type="project" value="InterPro"/>
</dbReference>
<comment type="caution">
    <text evidence="6">Lacks conserved residue(s) required for the propagation of feature annotation.</text>
</comment>
<keyword evidence="2 6" id="KW-0547">Nucleotide-binding</keyword>
<dbReference type="InterPro" id="IPR004753">
    <property type="entry name" value="MreB"/>
</dbReference>
<dbReference type="GO" id="GO:0005737">
    <property type="term" value="C:cytoplasm"/>
    <property type="evidence" value="ECO:0007669"/>
    <property type="project" value="UniProtKB-SubCell"/>
</dbReference>
<feature type="binding site" evidence="6">
    <location>
        <begin position="294"/>
        <end position="297"/>
    </location>
    <ligand>
        <name>ATP</name>
        <dbReference type="ChEBI" id="CHEBI:30616"/>
    </ligand>
</feature>
<dbReference type="PRINTS" id="PR01652">
    <property type="entry name" value="SHAPEPROTEIN"/>
</dbReference>
<comment type="function">
    <text evidence="6">Forms membrane-associated dynamic filaments that are essential for cell shape determination. Acts by regulating cell wall synthesis and cell elongation, and thus cell shape. A feedback loop between cell geometry and MreB localization may maintain elongated cell shape by targeting cell wall growth to regions of negative cell wall curvature.</text>
</comment>
<evidence type="ECO:0000256" key="4">
    <source>
        <dbReference type="ARBA" id="ARBA00022960"/>
    </source>
</evidence>
<evidence type="ECO:0000256" key="3">
    <source>
        <dbReference type="ARBA" id="ARBA00022840"/>
    </source>
</evidence>
<comment type="similarity">
    <text evidence="5 6">Belongs to the FtsA/MreB family.</text>
</comment>
<dbReference type="Gene3D" id="3.30.420.40">
    <property type="match status" value="2"/>
</dbReference>
<dbReference type="GO" id="GO:0008360">
    <property type="term" value="P:regulation of cell shape"/>
    <property type="evidence" value="ECO:0007669"/>
    <property type="project" value="UniProtKB-UniRule"/>
</dbReference>
<reference evidence="8" key="1">
    <citation type="submission" date="2017-09" db="EMBL/GenBank/DDBJ databases">
        <title>Depth-based differentiation of microbial function through sediment-hosted aquifers and enrichment of novel symbionts in the deep terrestrial subsurface.</title>
        <authorList>
            <person name="Probst A.J."/>
            <person name="Ladd B."/>
            <person name="Jarett J.K."/>
            <person name="Geller-Mcgrath D.E."/>
            <person name="Sieber C.M.K."/>
            <person name="Emerson J.B."/>
            <person name="Anantharaman K."/>
            <person name="Thomas B.C."/>
            <person name="Malmstrom R."/>
            <person name="Stieglmeier M."/>
            <person name="Klingl A."/>
            <person name="Woyke T."/>
            <person name="Ryan C.M."/>
            <person name="Banfield J.F."/>
        </authorList>
    </citation>
    <scope>NUCLEOTIDE SEQUENCE [LARGE SCALE GENOMIC DNA]</scope>
</reference>
<comment type="subcellular location">
    <subcellularLocation>
        <location evidence="6">Cytoplasm</location>
    </subcellularLocation>
    <text evidence="6">Membrane-associated.</text>
</comment>
<evidence type="ECO:0000256" key="1">
    <source>
        <dbReference type="ARBA" id="ARBA00022490"/>
    </source>
</evidence>
<dbReference type="CDD" id="cd10225">
    <property type="entry name" value="ASKHA_NBD_MreB-like"/>
    <property type="match status" value="1"/>
</dbReference>
<dbReference type="Pfam" id="PF06723">
    <property type="entry name" value="MreB_Mbl"/>
    <property type="match status" value="1"/>
</dbReference>
<gene>
    <name evidence="6" type="primary">mreB</name>
    <name evidence="7" type="ORF">COT26_01110</name>
</gene>
<dbReference type="PANTHER" id="PTHR42749">
    <property type="entry name" value="CELL SHAPE-DETERMINING PROTEIN MREB"/>
    <property type="match status" value="1"/>
</dbReference>
<accession>A0A2H0YSX1</accession>
<evidence type="ECO:0000256" key="5">
    <source>
        <dbReference type="ARBA" id="ARBA00023458"/>
    </source>
</evidence>
<dbReference type="InterPro" id="IPR043129">
    <property type="entry name" value="ATPase_NBD"/>
</dbReference>
<evidence type="ECO:0000256" key="2">
    <source>
        <dbReference type="ARBA" id="ARBA00022741"/>
    </source>
</evidence>
<evidence type="ECO:0000256" key="6">
    <source>
        <dbReference type="HAMAP-Rule" id="MF_02207"/>
    </source>
</evidence>
<dbReference type="Proteomes" id="UP000236845">
    <property type="component" value="Unassembled WGS sequence"/>
</dbReference>
<dbReference type="NCBIfam" id="TIGR00904">
    <property type="entry name" value="mreB"/>
    <property type="match status" value="1"/>
</dbReference>
<proteinExistence type="inferred from homology"/>
<dbReference type="NCBIfam" id="NF010539">
    <property type="entry name" value="PRK13927.1"/>
    <property type="match status" value="1"/>
</dbReference>
<feature type="binding site" evidence="6">
    <location>
        <begin position="214"/>
        <end position="217"/>
    </location>
    <ligand>
        <name>ATP</name>
        <dbReference type="ChEBI" id="CHEBI:30616"/>
    </ligand>
</feature>
<protein>
    <recommendedName>
        <fullName evidence="6">Cell shape-determining protein MreB</fullName>
    </recommendedName>
</protein>
<dbReference type="EMBL" id="PEXW01000021">
    <property type="protein sequence ID" value="PIS40852.1"/>
    <property type="molecule type" value="Genomic_DNA"/>
</dbReference>
<comment type="subunit">
    <text evidence="6">Forms polymers.</text>
</comment>
<keyword evidence="4 6" id="KW-0133">Cell shape</keyword>
<dbReference type="PANTHER" id="PTHR42749:SF1">
    <property type="entry name" value="CELL SHAPE-DETERMINING PROTEIN MREB"/>
    <property type="match status" value="1"/>
</dbReference>
<dbReference type="SUPFAM" id="SSF53067">
    <property type="entry name" value="Actin-like ATPase domain"/>
    <property type="match status" value="2"/>
</dbReference>
<evidence type="ECO:0000313" key="8">
    <source>
        <dbReference type="Proteomes" id="UP000236845"/>
    </source>
</evidence>
<dbReference type="GO" id="GO:0005524">
    <property type="term" value="F:ATP binding"/>
    <property type="evidence" value="ECO:0007669"/>
    <property type="project" value="UniProtKB-KW"/>
</dbReference>
<name>A0A2H0YSX1_9BACT</name>
<dbReference type="HAMAP" id="MF_02207">
    <property type="entry name" value="MreB"/>
    <property type="match status" value="1"/>
</dbReference>
<evidence type="ECO:0000313" key="7">
    <source>
        <dbReference type="EMBL" id="PIS40852.1"/>
    </source>
</evidence>
<feature type="binding site" evidence="6">
    <location>
        <begin position="166"/>
        <end position="168"/>
    </location>
    <ligand>
        <name>ATP</name>
        <dbReference type="ChEBI" id="CHEBI:30616"/>
    </ligand>
</feature>
<organism evidence="7 8">
    <name type="scientific">Candidatus Kerfeldbacteria bacterium CG08_land_8_20_14_0_20_43_14</name>
    <dbReference type="NCBI Taxonomy" id="2014246"/>
    <lineage>
        <taxon>Bacteria</taxon>
        <taxon>Candidatus Kerfeldiibacteriota</taxon>
    </lineage>
</organism>
<comment type="caution">
    <text evidence="7">The sequence shown here is derived from an EMBL/GenBank/DDBJ whole genome shotgun (WGS) entry which is preliminary data.</text>
</comment>
<dbReference type="InterPro" id="IPR056546">
    <property type="entry name" value="MreB_MamK-like"/>
</dbReference>
<keyword evidence="3 6" id="KW-0067">ATP-binding</keyword>
<dbReference type="AlphaFoldDB" id="A0A2H0YSX1"/>
<keyword evidence="1 6" id="KW-0963">Cytoplasm</keyword>
<sequence length="354" mass="38011">MILDGILGKFSRDLGIDLGTSSTLVYVKGKGIMINEPSIVSVNTRTQQILAVGTEARKMVGKTPSHIIAAKPLVDGVISDFEVTEKMLKYFVDKVHREGFTLVPRPRVVIGIPLGVTEVERKAVEDATLHAGAREVYLIEQPMAAAIGSRMPIQDASGNMIVDIGGGTTDIAVLSLGGVVTWRSLRTAGNSFDNSIIQYCRSHFNLLIGERMAEDIKISIGTATEENDALETKARGRDLISGLPKEITITGQNVREALNRALGILVENIVSVIESTPPELVADIHQKGILLTGGGALLRDLADLIQRETKIVVHVADDPLTAVVRGTGIVLEDLDNLKNILVLSTDDNNSGGKR</sequence>